<dbReference type="InterPro" id="IPR043765">
    <property type="entry name" value="DUF5711"/>
</dbReference>
<accession>A0A645B4R3</accession>
<sequence length="388" mass="41646">MPEVELKPKKKNLLFRVLAFLVTLALVLGAVALVANRDKLNIDALTRWIKYRSLVKSDTGQVQPFSYEGREDDRFADLNGDLLVCSSVAARLYSAGGVKYLDLPVALGKADVSVGGKTAAVYDVGGTELRLISKRAEAFSLTLDNGGTLISARLNENGYLAVTSREDGYKGVATVYDDSHKKVLALRHSSSYLMDAVVTRNNKNLAAVSMGESDGAFLSTLLFYALDGGDEPYASCPLGNDVVLGLESDDVGIWCVGDNKLYIVSDSGELQGSFSYDDRYLRGCNLGGAGFAVLLLSKYQVGVSAELTTVGPDGKQIASIPLNEQVLSMSAAGRYVAVLTDDRLYIYTKNLKPYATLENPQNAGAVVLRDDGSAFLVGSETARLYLPD</sequence>
<dbReference type="EMBL" id="VSSQ01017799">
    <property type="protein sequence ID" value="MPM60429.1"/>
    <property type="molecule type" value="Genomic_DNA"/>
</dbReference>
<reference evidence="1" key="1">
    <citation type="submission" date="2019-08" db="EMBL/GenBank/DDBJ databases">
        <authorList>
            <person name="Kucharzyk K."/>
            <person name="Murdoch R.W."/>
            <person name="Higgins S."/>
            <person name="Loffler F."/>
        </authorList>
    </citation>
    <scope>NUCLEOTIDE SEQUENCE</scope>
</reference>
<dbReference type="SUPFAM" id="SSF50969">
    <property type="entry name" value="YVTN repeat-like/Quinoprotein amine dehydrogenase"/>
    <property type="match status" value="1"/>
</dbReference>
<evidence type="ECO:0000313" key="1">
    <source>
        <dbReference type="EMBL" id="MPM60429.1"/>
    </source>
</evidence>
<evidence type="ECO:0008006" key="2">
    <source>
        <dbReference type="Google" id="ProtNLM"/>
    </source>
</evidence>
<gene>
    <name evidence="1" type="ORF">SDC9_107280</name>
</gene>
<dbReference type="InterPro" id="IPR011044">
    <property type="entry name" value="Quino_amine_DH_bsu"/>
</dbReference>
<organism evidence="1">
    <name type="scientific">bioreactor metagenome</name>
    <dbReference type="NCBI Taxonomy" id="1076179"/>
    <lineage>
        <taxon>unclassified sequences</taxon>
        <taxon>metagenomes</taxon>
        <taxon>ecological metagenomes</taxon>
    </lineage>
</organism>
<name>A0A645B4R3_9ZZZZ</name>
<proteinExistence type="predicted"/>
<dbReference type="Pfam" id="PF18975">
    <property type="entry name" value="DUF5711"/>
    <property type="match status" value="1"/>
</dbReference>
<comment type="caution">
    <text evidence="1">The sequence shown here is derived from an EMBL/GenBank/DDBJ whole genome shotgun (WGS) entry which is preliminary data.</text>
</comment>
<dbReference type="AlphaFoldDB" id="A0A645B4R3"/>
<protein>
    <recommendedName>
        <fullName evidence="2">Outer membrane protein assembly factor BamB</fullName>
    </recommendedName>
</protein>